<dbReference type="RefSeq" id="WP_130610333.1">
    <property type="nucleotide sequence ID" value="NZ_AP019400.1"/>
</dbReference>
<protein>
    <submittedName>
        <fullName evidence="2">DUF4838 domain-containing protein</fullName>
    </submittedName>
</protein>
<gene>
    <name evidence="2" type="ORF">KCTCHS21_32950</name>
</gene>
<dbReference type="Proteomes" id="UP000289856">
    <property type="component" value="Chromosome"/>
</dbReference>
<dbReference type="AlphaFoldDB" id="A0A3T1D734"/>
<dbReference type="Gene3D" id="3.30.379.10">
    <property type="entry name" value="Chitobiase/beta-hexosaminidase domain 2-like"/>
    <property type="match status" value="1"/>
</dbReference>
<dbReference type="InterPro" id="IPR029018">
    <property type="entry name" value="Hex-like_dom2"/>
</dbReference>
<dbReference type="EMBL" id="AP019400">
    <property type="protein sequence ID" value="BBI33896.1"/>
    <property type="molecule type" value="Genomic_DNA"/>
</dbReference>
<reference evidence="2 3" key="1">
    <citation type="submission" date="2019-01" db="EMBL/GenBank/DDBJ databases">
        <title>Complete genome sequence of Cohnella hallensis HS21 isolated from Korean fir (Abies koreana) rhizospheric soil.</title>
        <authorList>
            <person name="Jiang L."/>
            <person name="Kang S.W."/>
            <person name="Kim S."/>
            <person name="Jung J."/>
            <person name="Kim C.Y."/>
            <person name="Kim D.H."/>
            <person name="Kim S.W."/>
            <person name="Lee J."/>
        </authorList>
    </citation>
    <scope>NUCLEOTIDE SEQUENCE [LARGE SCALE GENOMIC DNA]</scope>
    <source>
        <strain evidence="2 3">HS21</strain>
    </source>
</reference>
<evidence type="ECO:0000256" key="1">
    <source>
        <dbReference type="ARBA" id="ARBA00022801"/>
    </source>
</evidence>
<name>A0A3T1D734_9BACL</name>
<sequence>MFRELNLQQDNCVYVVEHDNQTIHFAAEELVRYLGVVSNCIITLKIVEKYDNRENGLWVGLSNDFLATTFTSSEQNPYDDEIMIDVSHGNGWVTGVNPRSVLLSVYRFLFELGCRWVRPGVDGEYLPHTDFRSFTINVQERASYRYRGICIEGAVGVEHITEMIDWMAKVGFNSYFIQFREAYHFFERWYSHLNNPHKSPTEDFDVESARTYVAAAKHEIQKRGMIYQAVGHGWTCAPFGIQGLSWEKWEEEIDPEIIPFFAQVNGKRELWEGIPINTELCYSKPEARSKMVKEIELYASLHPEVDLLHVWLSDGSNNQCECERCILETPSDLYIKLMNELDMALTNRGLGTRIVFLIYHELMWPPENERIVNPDRFVLQFAPITRTYRQSFASIGSVPDVPTFVRNKLDLPQAVEGNVSYLKAWGNHFQGDSFDFDYHFMWAHQKDPGYLQIAKVLYEDILHLEQLDLNGFVSCQVQRSFFPNGLPMSVMARTLWNKELSFSHMAEDYFISAYGRDGMACLEYAMKLSELYYELNLDQTSDRQEIDSKLLFSNVNSLIHQFETVIEKNSKQDNLCHASSWKYIKLHAGIWQELNHGLELLDGEDVVQAQRVWEDVKNSVWHIEDSCHQVFDVHNFVGVFDQVFSAKRFEGRMEG</sequence>
<dbReference type="GO" id="GO:0016787">
    <property type="term" value="F:hydrolase activity"/>
    <property type="evidence" value="ECO:0007669"/>
    <property type="project" value="UniProtKB-KW"/>
</dbReference>
<dbReference type="KEGG" id="cohn:KCTCHS21_32950"/>
<keyword evidence="1" id="KW-0378">Hydrolase</keyword>
<dbReference type="GO" id="GO:0005975">
    <property type="term" value="P:carbohydrate metabolic process"/>
    <property type="evidence" value="ECO:0007669"/>
    <property type="project" value="UniProtKB-ARBA"/>
</dbReference>
<organism evidence="2 3">
    <name type="scientific">Cohnella abietis</name>
    <dbReference type="NCBI Taxonomy" id="2507935"/>
    <lineage>
        <taxon>Bacteria</taxon>
        <taxon>Bacillati</taxon>
        <taxon>Bacillota</taxon>
        <taxon>Bacilli</taxon>
        <taxon>Bacillales</taxon>
        <taxon>Paenibacillaceae</taxon>
        <taxon>Cohnella</taxon>
    </lineage>
</organism>
<proteinExistence type="predicted"/>
<keyword evidence="3" id="KW-1185">Reference proteome</keyword>
<evidence type="ECO:0000313" key="2">
    <source>
        <dbReference type="EMBL" id="BBI33896.1"/>
    </source>
</evidence>
<accession>A0A3T1D734</accession>
<dbReference type="OrthoDB" id="3242535at2"/>
<evidence type="ECO:0000313" key="3">
    <source>
        <dbReference type="Proteomes" id="UP000289856"/>
    </source>
</evidence>